<gene>
    <name evidence="3" type="ORF">PM10SUCC1_27100</name>
</gene>
<evidence type="ECO:0000313" key="4">
    <source>
        <dbReference type="Proteomes" id="UP001144471"/>
    </source>
</evidence>
<dbReference type="RefSeq" id="WP_281836688.1">
    <property type="nucleotide sequence ID" value="NZ_BSDY01000014.1"/>
</dbReference>
<dbReference type="InterPro" id="IPR005135">
    <property type="entry name" value="Endo/exonuclease/phosphatase"/>
</dbReference>
<evidence type="ECO:0000313" key="3">
    <source>
        <dbReference type="EMBL" id="GLI57196.1"/>
    </source>
</evidence>
<dbReference type="PANTHER" id="PTHR15822">
    <property type="entry name" value="TRAF AND TNF RECEPTOR-ASSOCIATED PROTEIN"/>
    <property type="match status" value="1"/>
</dbReference>
<sequence length="262" mass="30584">MRLLTLNCHSWQEEDQIEKIRYLAETISQGGYDVVALQEVSQHKDSKIIYDNIREDNFAHLLVEELKKLGSNYSFIWDFSHYGYDVWEEGVALLSKHSIEDRESFYISHSNSIHNWKSRKIVGGSVEVEGESIAFYTCHTGWWSDEDEPFEHQGRELHKRLRDLDRRTFFMGDFNNDARVRGEGYDFLVQKKFIDTFTLAKSKDEGHTVLGDIAGWEGDHSHKRLDIIFTNRITDVKSSRVIFNGENKEIISDHFGVEVTLD</sequence>
<dbReference type="SUPFAM" id="SSF56219">
    <property type="entry name" value="DNase I-like"/>
    <property type="match status" value="1"/>
</dbReference>
<dbReference type="EMBL" id="BSDY01000014">
    <property type="protein sequence ID" value="GLI57196.1"/>
    <property type="molecule type" value="Genomic_DNA"/>
</dbReference>
<accession>A0A9W6LNC5</accession>
<dbReference type="Pfam" id="PF03372">
    <property type="entry name" value="Exo_endo_phos"/>
    <property type="match status" value="1"/>
</dbReference>
<comment type="caution">
    <text evidence="3">The sequence shown here is derived from an EMBL/GenBank/DDBJ whole genome shotgun (WGS) entry which is preliminary data.</text>
</comment>
<dbReference type="AlphaFoldDB" id="A0A9W6LNC5"/>
<dbReference type="PANTHER" id="PTHR15822:SF23">
    <property type="entry name" value="ENDONUCLEASE_EXONUCLEASE_PHOSPHATASE FAMILY PROTEIN"/>
    <property type="match status" value="1"/>
</dbReference>
<dbReference type="Gene3D" id="3.60.10.10">
    <property type="entry name" value="Endonuclease/exonuclease/phosphatase"/>
    <property type="match status" value="1"/>
</dbReference>
<organism evidence="3 4">
    <name type="scientific">Propionigenium maris DSM 9537</name>
    <dbReference type="NCBI Taxonomy" id="1123000"/>
    <lineage>
        <taxon>Bacteria</taxon>
        <taxon>Fusobacteriati</taxon>
        <taxon>Fusobacteriota</taxon>
        <taxon>Fusobacteriia</taxon>
        <taxon>Fusobacteriales</taxon>
        <taxon>Fusobacteriaceae</taxon>
        <taxon>Propionigenium</taxon>
    </lineage>
</organism>
<keyword evidence="1" id="KW-0378">Hydrolase</keyword>
<dbReference type="CDD" id="cd09079">
    <property type="entry name" value="RgfB-like"/>
    <property type="match status" value="1"/>
</dbReference>
<protein>
    <recommendedName>
        <fullName evidence="2">Endonuclease/exonuclease/phosphatase domain-containing protein</fullName>
    </recommendedName>
</protein>
<dbReference type="GO" id="GO:0016787">
    <property type="term" value="F:hydrolase activity"/>
    <property type="evidence" value="ECO:0007669"/>
    <property type="project" value="UniProtKB-KW"/>
</dbReference>
<evidence type="ECO:0000256" key="1">
    <source>
        <dbReference type="ARBA" id="ARBA00022801"/>
    </source>
</evidence>
<name>A0A9W6LNC5_9FUSO</name>
<keyword evidence="4" id="KW-1185">Reference proteome</keyword>
<dbReference type="InterPro" id="IPR051547">
    <property type="entry name" value="TDP2-like"/>
</dbReference>
<evidence type="ECO:0000259" key="2">
    <source>
        <dbReference type="Pfam" id="PF03372"/>
    </source>
</evidence>
<dbReference type="InterPro" id="IPR036691">
    <property type="entry name" value="Endo/exonu/phosph_ase_sf"/>
</dbReference>
<feature type="domain" description="Endonuclease/exonuclease/phosphatase" evidence="2">
    <location>
        <begin position="19"/>
        <end position="254"/>
    </location>
</feature>
<reference evidence="3" key="1">
    <citation type="submission" date="2022-12" db="EMBL/GenBank/DDBJ databases">
        <title>Reference genome sequencing for broad-spectrum identification of bacterial and archaeal isolates by mass spectrometry.</title>
        <authorList>
            <person name="Sekiguchi Y."/>
            <person name="Tourlousse D.M."/>
        </authorList>
    </citation>
    <scope>NUCLEOTIDE SEQUENCE</scope>
    <source>
        <strain evidence="3">10succ1</strain>
    </source>
</reference>
<dbReference type="Proteomes" id="UP001144471">
    <property type="component" value="Unassembled WGS sequence"/>
</dbReference>
<proteinExistence type="predicted"/>